<evidence type="ECO:0000256" key="1">
    <source>
        <dbReference type="SAM" id="Phobius"/>
    </source>
</evidence>
<organism evidence="2 3">
    <name type="scientific">Clostridium gasigenes</name>
    <dbReference type="NCBI Taxonomy" id="94869"/>
    <lineage>
        <taxon>Bacteria</taxon>
        <taxon>Bacillati</taxon>
        <taxon>Bacillota</taxon>
        <taxon>Clostridia</taxon>
        <taxon>Eubacteriales</taxon>
        <taxon>Clostridiaceae</taxon>
        <taxon>Clostridium</taxon>
    </lineage>
</organism>
<evidence type="ECO:0000313" key="2">
    <source>
        <dbReference type="EMBL" id="MBB6713232.1"/>
    </source>
</evidence>
<keyword evidence="1" id="KW-1133">Transmembrane helix</keyword>
<comment type="caution">
    <text evidence="2">The sequence shown here is derived from an EMBL/GenBank/DDBJ whole genome shotgun (WGS) entry which is preliminary data.</text>
</comment>
<dbReference type="InterPro" id="IPR031616">
    <property type="entry name" value="BsrE-like"/>
</dbReference>
<reference evidence="2 3" key="1">
    <citation type="submission" date="2020-08" db="EMBL/GenBank/DDBJ databases">
        <title>Clostridia isolated from Swiss meat.</title>
        <authorList>
            <person name="Wambui J."/>
            <person name="Stevens M.J.A."/>
            <person name="Stephan R."/>
        </authorList>
    </citation>
    <scope>NUCLEOTIDE SEQUENCE [LARGE SCALE GENOMIC DNA]</scope>
    <source>
        <strain evidence="2 3">CM001</strain>
    </source>
</reference>
<accession>A0A7X0S924</accession>
<name>A0A7X0S924_9CLOT</name>
<feature type="transmembrane region" description="Helical" evidence="1">
    <location>
        <begin position="24"/>
        <end position="45"/>
    </location>
</feature>
<keyword evidence="1" id="KW-0812">Transmembrane</keyword>
<dbReference type="EMBL" id="JACKWY010000001">
    <property type="protein sequence ID" value="MBB6713232.1"/>
    <property type="molecule type" value="Genomic_DNA"/>
</dbReference>
<dbReference type="Proteomes" id="UP000585258">
    <property type="component" value="Unassembled WGS sequence"/>
</dbReference>
<keyword evidence="1" id="KW-0472">Membrane</keyword>
<gene>
    <name evidence="2" type="ORF">H7E68_00620</name>
</gene>
<evidence type="ECO:0000313" key="3">
    <source>
        <dbReference type="Proteomes" id="UP000585258"/>
    </source>
</evidence>
<proteinExistence type="predicted"/>
<sequence length="51" mass="5777">MWATGITNLFHGRRLVIPVSNDTLMLLFQAGLFLLALLTFIMLLIDKTSKK</sequence>
<protein>
    <submittedName>
        <fullName evidence="2">Putative holin-like toxin</fullName>
    </submittedName>
</protein>
<dbReference type="AlphaFoldDB" id="A0A7X0S924"/>
<dbReference type="Pfam" id="PF16935">
    <property type="entry name" value="Hol_Tox"/>
    <property type="match status" value="1"/>
</dbReference>